<keyword evidence="1" id="KW-1133">Transmembrane helix</keyword>
<evidence type="ECO:0000313" key="3">
    <source>
        <dbReference type="Proteomes" id="UP000627838"/>
    </source>
</evidence>
<dbReference type="Proteomes" id="UP000627838">
    <property type="component" value="Unassembled WGS sequence"/>
</dbReference>
<reference evidence="2 3" key="1">
    <citation type="submission" date="2020-10" db="EMBL/GenBank/DDBJ databases">
        <title>Sequencing the genomes of 1000 actinobacteria strains.</title>
        <authorList>
            <person name="Klenk H.-P."/>
        </authorList>
    </citation>
    <scope>NUCLEOTIDE SEQUENCE [LARGE SCALE GENOMIC DNA]</scope>
    <source>
        <strain evidence="2 3">DSM 46744</strain>
    </source>
</reference>
<accession>A0ABR9JYD1</accession>
<organism evidence="2 3">
    <name type="scientific">Actinomadura algeriensis</name>
    <dbReference type="NCBI Taxonomy" id="1679523"/>
    <lineage>
        <taxon>Bacteria</taxon>
        <taxon>Bacillati</taxon>
        <taxon>Actinomycetota</taxon>
        <taxon>Actinomycetes</taxon>
        <taxon>Streptosporangiales</taxon>
        <taxon>Thermomonosporaceae</taxon>
        <taxon>Actinomadura</taxon>
    </lineage>
</organism>
<feature type="transmembrane region" description="Helical" evidence="1">
    <location>
        <begin position="239"/>
        <end position="262"/>
    </location>
</feature>
<proteinExistence type="predicted"/>
<comment type="caution">
    <text evidence="2">The sequence shown here is derived from an EMBL/GenBank/DDBJ whole genome shotgun (WGS) entry which is preliminary data.</text>
</comment>
<evidence type="ECO:0000256" key="1">
    <source>
        <dbReference type="SAM" id="Phobius"/>
    </source>
</evidence>
<feature type="transmembrane region" description="Helical" evidence="1">
    <location>
        <begin position="54"/>
        <end position="75"/>
    </location>
</feature>
<gene>
    <name evidence="2" type="ORF">H4W34_005420</name>
</gene>
<protein>
    <submittedName>
        <fullName evidence="2">Uncharacterized protein</fullName>
    </submittedName>
</protein>
<sequence>MSWRPPVPLGYLESIQAVGGFAAPLLAGGSFTMAVLALQSSVPGPSVVSRWPNAALALFITAGLLQIATVQATAWTRRYTCTPEDLLQWFPGDQIDGAPDRFLTNMQASHLRQAYRWAGAARGLFHAGVVALVCGLLVTCVPHGQVTGPRWAVIVVCAAGVVGELLWLVRAVFLDRGLRREAWPALGVPVLIAAVVIASVVVEGRQVRVAGAVVLLLCLLLCLLPAGRSVVSVVSLGTGAAALMFAVPAWIVAVVLLPVLVLRGRMVVDLTRRQLALSR</sequence>
<feature type="transmembrane region" description="Helical" evidence="1">
    <location>
        <begin position="124"/>
        <end position="144"/>
    </location>
</feature>
<evidence type="ECO:0000313" key="2">
    <source>
        <dbReference type="EMBL" id="MBE1535587.1"/>
    </source>
</evidence>
<keyword evidence="1" id="KW-0472">Membrane</keyword>
<name>A0ABR9JYD1_9ACTN</name>
<dbReference type="EMBL" id="JADBDZ010000001">
    <property type="protein sequence ID" value="MBE1535587.1"/>
    <property type="molecule type" value="Genomic_DNA"/>
</dbReference>
<feature type="transmembrane region" description="Helical" evidence="1">
    <location>
        <begin position="182"/>
        <end position="202"/>
    </location>
</feature>
<feature type="transmembrane region" description="Helical" evidence="1">
    <location>
        <begin position="151"/>
        <end position="170"/>
    </location>
</feature>
<dbReference type="RefSeq" id="WP_192761759.1">
    <property type="nucleotide sequence ID" value="NZ_JADBDZ010000001.1"/>
</dbReference>
<keyword evidence="1" id="KW-0812">Transmembrane</keyword>
<feature type="transmembrane region" description="Helical" evidence="1">
    <location>
        <begin position="20"/>
        <end position="42"/>
    </location>
</feature>
<feature type="transmembrane region" description="Helical" evidence="1">
    <location>
        <begin position="209"/>
        <end position="227"/>
    </location>
</feature>
<keyword evidence="3" id="KW-1185">Reference proteome</keyword>